<sequence length="111" mass="13029">MKKKIDIKYFSHITTHAYDFRRGSGAAIFDWEEDILGRVGQEKNRAGRCGCLRNKASIEELKILDLHMHSELQSMKMINQNEAKEKHFWKKMCVVLLILFVGTVMIKKCNW</sequence>
<organism evidence="2 3">
    <name type="scientific">Cuscuta epithymum</name>
    <dbReference type="NCBI Taxonomy" id="186058"/>
    <lineage>
        <taxon>Eukaryota</taxon>
        <taxon>Viridiplantae</taxon>
        <taxon>Streptophyta</taxon>
        <taxon>Embryophyta</taxon>
        <taxon>Tracheophyta</taxon>
        <taxon>Spermatophyta</taxon>
        <taxon>Magnoliopsida</taxon>
        <taxon>eudicotyledons</taxon>
        <taxon>Gunneridae</taxon>
        <taxon>Pentapetalae</taxon>
        <taxon>asterids</taxon>
        <taxon>lamiids</taxon>
        <taxon>Solanales</taxon>
        <taxon>Convolvulaceae</taxon>
        <taxon>Cuscuteae</taxon>
        <taxon>Cuscuta</taxon>
        <taxon>Cuscuta subgen. Cuscuta</taxon>
    </lineage>
</organism>
<proteinExistence type="predicted"/>
<accession>A0AAV0EDI5</accession>
<gene>
    <name evidence="2" type="ORF">CEPIT_LOCUS22661</name>
</gene>
<dbReference type="EMBL" id="CAMAPF010000914">
    <property type="protein sequence ID" value="CAH9119416.1"/>
    <property type="molecule type" value="Genomic_DNA"/>
</dbReference>
<name>A0AAV0EDI5_9ASTE</name>
<protein>
    <submittedName>
        <fullName evidence="2">Uncharacterized protein</fullName>
    </submittedName>
</protein>
<evidence type="ECO:0000313" key="3">
    <source>
        <dbReference type="Proteomes" id="UP001152523"/>
    </source>
</evidence>
<evidence type="ECO:0000256" key="1">
    <source>
        <dbReference type="SAM" id="Phobius"/>
    </source>
</evidence>
<keyword evidence="3" id="KW-1185">Reference proteome</keyword>
<keyword evidence="1" id="KW-1133">Transmembrane helix</keyword>
<keyword evidence="1" id="KW-0812">Transmembrane</keyword>
<evidence type="ECO:0000313" key="2">
    <source>
        <dbReference type="EMBL" id="CAH9119416.1"/>
    </source>
</evidence>
<feature type="transmembrane region" description="Helical" evidence="1">
    <location>
        <begin position="88"/>
        <end position="106"/>
    </location>
</feature>
<reference evidence="2" key="1">
    <citation type="submission" date="2022-07" db="EMBL/GenBank/DDBJ databases">
        <authorList>
            <person name="Macas J."/>
            <person name="Novak P."/>
            <person name="Neumann P."/>
        </authorList>
    </citation>
    <scope>NUCLEOTIDE SEQUENCE</scope>
</reference>
<dbReference type="Proteomes" id="UP001152523">
    <property type="component" value="Unassembled WGS sequence"/>
</dbReference>
<comment type="caution">
    <text evidence="2">The sequence shown here is derived from an EMBL/GenBank/DDBJ whole genome shotgun (WGS) entry which is preliminary data.</text>
</comment>
<dbReference type="AlphaFoldDB" id="A0AAV0EDI5"/>
<keyword evidence="1" id="KW-0472">Membrane</keyword>